<evidence type="ECO:0000259" key="11">
    <source>
        <dbReference type="Pfam" id="PF03007"/>
    </source>
</evidence>
<comment type="caution">
    <text evidence="13">The sequence shown here is derived from an EMBL/GenBank/DDBJ whole genome shotgun (WGS) entry which is preliminary data.</text>
</comment>
<name>A0A498JZ29_MALDO</name>
<feature type="domain" description="O-acyltransferase WSD1 C-terminal" evidence="12">
    <location>
        <begin position="307"/>
        <end position="462"/>
    </location>
</feature>
<dbReference type="GO" id="GO:0005789">
    <property type="term" value="C:endoplasmic reticulum membrane"/>
    <property type="evidence" value="ECO:0007669"/>
    <property type="project" value="UniProtKB-SubCell"/>
</dbReference>
<evidence type="ECO:0000259" key="12">
    <source>
        <dbReference type="Pfam" id="PF06974"/>
    </source>
</evidence>
<dbReference type="UniPathway" id="UPA00282"/>
<dbReference type="AlphaFoldDB" id="A0A498JZ29"/>
<comment type="catalytic activity">
    <reaction evidence="10">
        <text>an acyl-CoA + a 1,2-diacyl-sn-glycerol = a triacyl-sn-glycerol + CoA</text>
        <dbReference type="Rhea" id="RHEA:10868"/>
        <dbReference type="ChEBI" id="CHEBI:17815"/>
        <dbReference type="ChEBI" id="CHEBI:57287"/>
        <dbReference type="ChEBI" id="CHEBI:58342"/>
        <dbReference type="ChEBI" id="CHEBI:64615"/>
        <dbReference type="EC" id="2.3.1.20"/>
    </reaction>
</comment>
<keyword evidence="6" id="KW-0256">Endoplasmic reticulum</keyword>
<keyword evidence="5" id="KW-0808">Transferase</keyword>
<dbReference type="Pfam" id="PF06974">
    <property type="entry name" value="WS_DGAT_C"/>
    <property type="match status" value="1"/>
</dbReference>
<dbReference type="GO" id="GO:0019432">
    <property type="term" value="P:triglyceride biosynthetic process"/>
    <property type="evidence" value="ECO:0007669"/>
    <property type="project" value="UniProtKB-UniPathway"/>
</dbReference>
<evidence type="ECO:0000313" key="13">
    <source>
        <dbReference type="EMBL" id="RXI00248.1"/>
    </source>
</evidence>
<evidence type="ECO:0000256" key="6">
    <source>
        <dbReference type="ARBA" id="ARBA00022824"/>
    </source>
</evidence>
<evidence type="ECO:0000256" key="2">
    <source>
        <dbReference type="ARBA" id="ARBA00004586"/>
    </source>
</evidence>
<dbReference type="InterPro" id="IPR045034">
    <property type="entry name" value="O-acyltransferase_WSD1-like"/>
</dbReference>
<dbReference type="PANTHER" id="PTHR31650:SF34">
    <property type="entry name" value="O-ACYLTRANSFERASE WSD1-LIKE ISOFORM X1"/>
    <property type="match status" value="1"/>
</dbReference>
<comment type="pathway">
    <text evidence="3">Glycerolipid metabolism; triacylglycerol biosynthesis.</text>
</comment>
<evidence type="ECO:0000256" key="10">
    <source>
        <dbReference type="ARBA" id="ARBA00048109"/>
    </source>
</evidence>
<dbReference type="Pfam" id="PF03007">
    <property type="entry name" value="WS_DGAT_cat"/>
    <property type="match status" value="1"/>
</dbReference>
<evidence type="ECO:0000256" key="5">
    <source>
        <dbReference type="ARBA" id="ARBA00022679"/>
    </source>
</evidence>
<gene>
    <name evidence="13" type="ORF">DVH24_037796</name>
</gene>
<proteinExistence type="inferred from homology"/>
<dbReference type="InterPro" id="IPR009721">
    <property type="entry name" value="O-acyltransferase_WSD1_C"/>
</dbReference>
<evidence type="ECO:0000256" key="3">
    <source>
        <dbReference type="ARBA" id="ARBA00004771"/>
    </source>
</evidence>
<dbReference type="OrthoDB" id="619536at2759"/>
<evidence type="ECO:0000256" key="8">
    <source>
        <dbReference type="ARBA" id="ARBA00024360"/>
    </source>
</evidence>
<keyword evidence="14" id="KW-1185">Reference proteome</keyword>
<comment type="pathway">
    <text evidence="4">Lipid metabolism.</text>
</comment>
<comment type="catalytic activity">
    <reaction evidence="9">
        <text>a long chain fatty alcohol + a fatty acyl-CoA = a long-chain alcohol wax ester + CoA</text>
        <dbReference type="Rhea" id="RHEA:38443"/>
        <dbReference type="ChEBI" id="CHEBI:17135"/>
        <dbReference type="ChEBI" id="CHEBI:57287"/>
        <dbReference type="ChEBI" id="CHEBI:77636"/>
        <dbReference type="ChEBI" id="CHEBI:235323"/>
        <dbReference type="EC" id="2.3.1.75"/>
    </reaction>
</comment>
<dbReference type="GO" id="GO:0004144">
    <property type="term" value="F:diacylglycerol O-acyltransferase activity"/>
    <property type="evidence" value="ECO:0007669"/>
    <property type="project" value="UniProtKB-EC"/>
</dbReference>
<organism evidence="13 14">
    <name type="scientific">Malus domestica</name>
    <name type="common">Apple</name>
    <name type="synonym">Pyrus malus</name>
    <dbReference type="NCBI Taxonomy" id="3750"/>
    <lineage>
        <taxon>Eukaryota</taxon>
        <taxon>Viridiplantae</taxon>
        <taxon>Streptophyta</taxon>
        <taxon>Embryophyta</taxon>
        <taxon>Tracheophyta</taxon>
        <taxon>Spermatophyta</taxon>
        <taxon>Magnoliopsida</taxon>
        <taxon>eudicotyledons</taxon>
        <taxon>Gunneridae</taxon>
        <taxon>Pentapetalae</taxon>
        <taxon>rosids</taxon>
        <taxon>fabids</taxon>
        <taxon>Rosales</taxon>
        <taxon>Rosaceae</taxon>
        <taxon>Amygdaloideae</taxon>
        <taxon>Maleae</taxon>
        <taxon>Malus</taxon>
    </lineage>
</organism>
<evidence type="ECO:0000256" key="9">
    <source>
        <dbReference type="ARBA" id="ARBA00047604"/>
    </source>
</evidence>
<evidence type="ECO:0000256" key="1">
    <source>
        <dbReference type="ARBA" id="ARBA00004162"/>
    </source>
</evidence>
<dbReference type="InterPro" id="IPR004255">
    <property type="entry name" value="O-acyltransferase_WSD1_N"/>
</dbReference>
<comment type="subcellular location">
    <subcellularLocation>
        <location evidence="1">Cell membrane</location>
        <topology evidence="1">Single-pass membrane protein</topology>
    </subcellularLocation>
    <subcellularLocation>
        <location evidence="2">Endoplasmic reticulum membrane</location>
    </subcellularLocation>
</comment>
<sequence>MEHLEEDEVVVLEPVSPTAQYFTSSVLSVSNIGVMELENPLSESQAISLLKTLFLPISPRFSSIVVVINGKKRWKRVEVKPEEHISVPIIPSNLSTESYEKYLDGYISKLAVERLSEDKPLWELHILNYPTRNNNAACNLIFKLHHALGDGFSLMSAILSCLRRADNPSLPLTFPSRQRSQQTSDESFVSRTISSVFNTLSDIWRSTVGEDDLSPIRSGNGIEFQPITLATMTFSLDQIKSIKSKLGVTVNDVLAGMIFLGTRLYMQEINRSSSKARGTAVVLLNTRMMGKYTSIQEMMKPDSKMPWGNHFTFLHVPIPNLSLPDDHDHDFPADQYSNALDFVWEAQKIITRKRSSLAIYLTCRFLEFLNKFGGHEAAARYIHSTLKNTSMMISNLIGPVEQMALANNPVNGMYFLVFGSPEGLDVTIVSYMGKVRVAFKMEKGLIEPQKFKSCMQNAFEMIRKASDEYPIPMQKNSKTIKHL</sequence>
<evidence type="ECO:0000256" key="7">
    <source>
        <dbReference type="ARBA" id="ARBA00023315"/>
    </source>
</evidence>
<reference evidence="13 14" key="1">
    <citation type="submission" date="2018-10" db="EMBL/GenBank/DDBJ databases">
        <title>A high-quality apple genome assembly.</title>
        <authorList>
            <person name="Hu J."/>
        </authorList>
    </citation>
    <scope>NUCLEOTIDE SEQUENCE [LARGE SCALE GENOMIC DNA]</scope>
    <source>
        <strain evidence="14">cv. HFTH1</strain>
        <tissue evidence="13">Young leaf</tissue>
    </source>
</reference>
<feature type="domain" description="O-acyltransferase WSD1-like N-terminal" evidence="11">
    <location>
        <begin position="91"/>
        <end position="253"/>
    </location>
</feature>
<accession>A0A498JZ29</accession>
<dbReference type="GO" id="GO:0005886">
    <property type="term" value="C:plasma membrane"/>
    <property type="evidence" value="ECO:0007669"/>
    <property type="project" value="UniProtKB-SubCell"/>
</dbReference>
<comment type="similarity">
    <text evidence="8">In the N-terminal section; belongs to the long-chain O-acyltransferase family.</text>
</comment>
<dbReference type="STRING" id="3750.A0A498JZ29"/>
<dbReference type="Proteomes" id="UP000290289">
    <property type="component" value="Chromosome 5"/>
</dbReference>
<protein>
    <submittedName>
        <fullName evidence="13">Uncharacterized protein</fullName>
    </submittedName>
</protein>
<dbReference type="GO" id="GO:0047196">
    <property type="term" value="F:long-chain-alcohol O-fatty-acyltransferase activity"/>
    <property type="evidence" value="ECO:0007669"/>
    <property type="project" value="UniProtKB-EC"/>
</dbReference>
<dbReference type="EMBL" id="RDQH01000331">
    <property type="protein sequence ID" value="RXI00248.1"/>
    <property type="molecule type" value="Genomic_DNA"/>
</dbReference>
<evidence type="ECO:0000313" key="14">
    <source>
        <dbReference type="Proteomes" id="UP000290289"/>
    </source>
</evidence>
<dbReference type="SMR" id="A0A498JZ29"/>
<evidence type="ECO:0000256" key="4">
    <source>
        <dbReference type="ARBA" id="ARBA00005189"/>
    </source>
</evidence>
<dbReference type="PANTHER" id="PTHR31650">
    <property type="entry name" value="O-ACYLTRANSFERASE (WSD1-LIKE) FAMILY PROTEIN"/>
    <property type="match status" value="1"/>
</dbReference>
<keyword evidence="7" id="KW-0012">Acyltransferase</keyword>